<dbReference type="KEGG" id="dmm:dnm_027390"/>
<sequence>MNVSRIFSHFRSAETKAQTLLHSFVEKIKIKFDITMK</sequence>
<evidence type="ECO:0000313" key="2">
    <source>
        <dbReference type="Proteomes" id="UP000663722"/>
    </source>
</evidence>
<evidence type="ECO:0000313" key="1">
    <source>
        <dbReference type="EMBL" id="QTA86715.1"/>
    </source>
</evidence>
<gene>
    <name evidence="1" type="ORF">dnm_027390</name>
</gene>
<organism evidence="1 2">
    <name type="scientific">Desulfonema magnum</name>
    <dbReference type="NCBI Taxonomy" id="45655"/>
    <lineage>
        <taxon>Bacteria</taxon>
        <taxon>Pseudomonadati</taxon>
        <taxon>Thermodesulfobacteriota</taxon>
        <taxon>Desulfobacteria</taxon>
        <taxon>Desulfobacterales</taxon>
        <taxon>Desulfococcaceae</taxon>
        <taxon>Desulfonema</taxon>
    </lineage>
</organism>
<dbReference type="AlphaFoldDB" id="A0A975GMJ1"/>
<dbReference type="EMBL" id="CP061800">
    <property type="protein sequence ID" value="QTA86715.1"/>
    <property type="molecule type" value="Genomic_DNA"/>
</dbReference>
<accession>A0A975GMJ1</accession>
<protein>
    <submittedName>
        <fullName evidence="1">Uncharacterized protein</fullName>
    </submittedName>
</protein>
<name>A0A975GMJ1_9BACT</name>
<proteinExistence type="predicted"/>
<keyword evidence="2" id="KW-1185">Reference proteome</keyword>
<reference evidence="1" key="1">
    <citation type="journal article" date="2021" name="Microb. Physiol.">
        <title>Proteogenomic Insights into the Physiology of Marine, Sulfate-Reducing, Filamentous Desulfonema limicola and Desulfonema magnum.</title>
        <authorList>
            <person name="Schnaars V."/>
            <person name="Wohlbrand L."/>
            <person name="Scheve S."/>
            <person name="Hinrichs C."/>
            <person name="Reinhardt R."/>
            <person name="Rabus R."/>
        </authorList>
    </citation>
    <scope>NUCLEOTIDE SEQUENCE</scope>
    <source>
        <strain evidence="1">4be13</strain>
    </source>
</reference>
<dbReference type="Proteomes" id="UP000663722">
    <property type="component" value="Chromosome"/>
</dbReference>